<dbReference type="AlphaFoldDB" id="A0A0F8WBZ2"/>
<accession>A0A0F8WBZ2</accession>
<gene>
    <name evidence="1" type="ORF">LCGC14_3087980</name>
</gene>
<organism evidence="1">
    <name type="scientific">marine sediment metagenome</name>
    <dbReference type="NCBI Taxonomy" id="412755"/>
    <lineage>
        <taxon>unclassified sequences</taxon>
        <taxon>metagenomes</taxon>
        <taxon>ecological metagenomes</taxon>
    </lineage>
</organism>
<comment type="caution">
    <text evidence="1">The sequence shown here is derived from an EMBL/GenBank/DDBJ whole genome shotgun (WGS) entry which is preliminary data.</text>
</comment>
<feature type="non-terminal residue" evidence="1">
    <location>
        <position position="115"/>
    </location>
</feature>
<protein>
    <submittedName>
        <fullName evidence="1">Uncharacterized protein</fullName>
    </submittedName>
</protein>
<proteinExistence type="predicted"/>
<dbReference type="EMBL" id="LAZR01066162">
    <property type="protein sequence ID" value="KKK54118.1"/>
    <property type="molecule type" value="Genomic_DNA"/>
</dbReference>
<evidence type="ECO:0000313" key="1">
    <source>
        <dbReference type="EMBL" id="KKK54118.1"/>
    </source>
</evidence>
<sequence length="115" mass="12789">MKVTIFNDTRVSWRLHVGSERGNNGERDILKQSGVEFEVPEGKDVFVKVWGKMAMVRYGGEPLAVRSVPSSLPPPMHENFDALVWRAEQADIHGDIFTVDALRQMADGLPPGTVV</sequence>
<name>A0A0F8WBZ2_9ZZZZ</name>
<reference evidence="1" key="1">
    <citation type="journal article" date="2015" name="Nature">
        <title>Complex archaea that bridge the gap between prokaryotes and eukaryotes.</title>
        <authorList>
            <person name="Spang A."/>
            <person name="Saw J.H."/>
            <person name="Jorgensen S.L."/>
            <person name="Zaremba-Niedzwiedzka K."/>
            <person name="Martijn J."/>
            <person name="Lind A.E."/>
            <person name="van Eijk R."/>
            <person name="Schleper C."/>
            <person name="Guy L."/>
            <person name="Ettema T.J."/>
        </authorList>
    </citation>
    <scope>NUCLEOTIDE SEQUENCE</scope>
</reference>